<reference evidence="2" key="1">
    <citation type="submission" date="2020-06" db="EMBL/GenBank/DDBJ databases">
        <authorList>
            <person name="Li T."/>
            <person name="Hu X."/>
            <person name="Zhang T."/>
            <person name="Song X."/>
            <person name="Zhang H."/>
            <person name="Dai N."/>
            <person name="Sheng W."/>
            <person name="Hou X."/>
            <person name="Wei L."/>
        </authorList>
    </citation>
    <scope>NUCLEOTIDE SEQUENCE</scope>
    <source>
        <strain evidence="2">3651</strain>
        <tissue evidence="2">Leaf</tissue>
    </source>
</reference>
<reference evidence="2" key="2">
    <citation type="journal article" date="2024" name="Plant">
        <title>Genomic evolution and insights into agronomic trait innovations of Sesamum species.</title>
        <authorList>
            <person name="Miao H."/>
            <person name="Wang L."/>
            <person name="Qu L."/>
            <person name="Liu H."/>
            <person name="Sun Y."/>
            <person name="Le M."/>
            <person name="Wang Q."/>
            <person name="Wei S."/>
            <person name="Zheng Y."/>
            <person name="Lin W."/>
            <person name="Duan Y."/>
            <person name="Cao H."/>
            <person name="Xiong S."/>
            <person name="Wang X."/>
            <person name="Wei L."/>
            <person name="Li C."/>
            <person name="Ma Q."/>
            <person name="Ju M."/>
            <person name="Zhao R."/>
            <person name="Li G."/>
            <person name="Mu C."/>
            <person name="Tian Q."/>
            <person name="Mei H."/>
            <person name="Zhang T."/>
            <person name="Gao T."/>
            <person name="Zhang H."/>
        </authorList>
    </citation>
    <scope>NUCLEOTIDE SEQUENCE</scope>
    <source>
        <strain evidence="2">3651</strain>
    </source>
</reference>
<comment type="caution">
    <text evidence="2">The sequence shown here is derived from an EMBL/GenBank/DDBJ whole genome shotgun (WGS) entry which is preliminary data.</text>
</comment>
<organism evidence="2 3">
    <name type="scientific">Sesamum alatum</name>
    <dbReference type="NCBI Taxonomy" id="300844"/>
    <lineage>
        <taxon>Eukaryota</taxon>
        <taxon>Viridiplantae</taxon>
        <taxon>Streptophyta</taxon>
        <taxon>Embryophyta</taxon>
        <taxon>Tracheophyta</taxon>
        <taxon>Spermatophyta</taxon>
        <taxon>Magnoliopsida</taxon>
        <taxon>eudicotyledons</taxon>
        <taxon>Gunneridae</taxon>
        <taxon>Pentapetalae</taxon>
        <taxon>asterids</taxon>
        <taxon>lamiids</taxon>
        <taxon>Lamiales</taxon>
        <taxon>Pedaliaceae</taxon>
        <taxon>Sesamum</taxon>
    </lineage>
</organism>
<sequence>MREFRSVSSFFTAPRGSIAGTSSGQREGQSQNSVRGGTEGRRGAGIFDFGRWRTGEPGGAGDPEAEMTSALAAREREGGRELDGGGNLARLESGRGRGGGFCGLVGEGGEAAANEGAGGGSSTASRLAEAQRG</sequence>
<name>A0AAE2CN81_9LAMI</name>
<feature type="region of interest" description="Disordered" evidence="1">
    <location>
        <begin position="107"/>
        <end position="133"/>
    </location>
</feature>
<proteinExistence type="predicted"/>
<dbReference type="AlphaFoldDB" id="A0AAE2CN81"/>
<protein>
    <submittedName>
        <fullName evidence="2">Uncharacterized protein</fullName>
    </submittedName>
</protein>
<evidence type="ECO:0000313" key="3">
    <source>
        <dbReference type="Proteomes" id="UP001293254"/>
    </source>
</evidence>
<feature type="compositionally biased region" description="Polar residues" evidence="1">
    <location>
        <begin position="1"/>
        <end position="11"/>
    </location>
</feature>
<evidence type="ECO:0000256" key="1">
    <source>
        <dbReference type="SAM" id="MobiDB-lite"/>
    </source>
</evidence>
<accession>A0AAE2CN81</accession>
<evidence type="ECO:0000313" key="2">
    <source>
        <dbReference type="EMBL" id="KAK4428402.1"/>
    </source>
</evidence>
<feature type="compositionally biased region" description="Basic and acidic residues" evidence="1">
    <location>
        <begin position="73"/>
        <end position="83"/>
    </location>
</feature>
<dbReference type="Proteomes" id="UP001293254">
    <property type="component" value="Unassembled WGS sequence"/>
</dbReference>
<keyword evidence="3" id="KW-1185">Reference proteome</keyword>
<feature type="compositionally biased region" description="Polar residues" evidence="1">
    <location>
        <begin position="19"/>
        <end position="35"/>
    </location>
</feature>
<dbReference type="EMBL" id="JACGWO010000004">
    <property type="protein sequence ID" value="KAK4428402.1"/>
    <property type="molecule type" value="Genomic_DNA"/>
</dbReference>
<feature type="region of interest" description="Disordered" evidence="1">
    <location>
        <begin position="1"/>
        <end position="95"/>
    </location>
</feature>
<gene>
    <name evidence="2" type="ORF">Salat_1139800</name>
</gene>